<accession>A0A1I2QVK8</accession>
<comment type="similarity">
    <text evidence="2">Belongs to the MotB family.</text>
</comment>
<sequence>MARRKKERKEEEASEAWLLPYSDMLTLLLGLFIVVSAMSNVDSNKFNALKNEFSQVMSLNPIKNDSAVDNVIDMGETAAKGKGASSASTKNQAAASEQRVQNSLSKQQARVQERQQLKEVAEKLKQDIQNTGRAGNTTVSYESDGVHLNLDSSILFNSGSADLSDAVKQMLDKLVPDLKQVSSNPVIVAGYTDNVPVSKRSKYASNWELSSARAVTVMRYFVSKGAISESNVSVQAYAENKPKASNDTDEGKAQNRRVEIIIRKINS</sequence>
<dbReference type="Pfam" id="PF13677">
    <property type="entry name" value="MotB_plug"/>
    <property type="match status" value="1"/>
</dbReference>
<dbReference type="InterPro" id="IPR006665">
    <property type="entry name" value="OmpA-like"/>
</dbReference>
<evidence type="ECO:0000256" key="3">
    <source>
        <dbReference type="ARBA" id="ARBA00022475"/>
    </source>
</evidence>
<gene>
    <name evidence="11" type="ORF">SAMN02910432_00759</name>
</gene>
<dbReference type="InterPro" id="IPR025713">
    <property type="entry name" value="MotB-like_N_dom"/>
</dbReference>
<evidence type="ECO:0000256" key="6">
    <source>
        <dbReference type="ARBA" id="ARBA00023136"/>
    </source>
</evidence>
<feature type="transmembrane region" description="Helical" evidence="9">
    <location>
        <begin position="21"/>
        <end position="41"/>
    </location>
</feature>
<dbReference type="PROSITE" id="PS51123">
    <property type="entry name" value="OMPA_2"/>
    <property type="match status" value="1"/>
</dbReference>
<dbReference type="PANTHER" id="PTHR30329">
    <property type="entry name" value="STATOR ELEMENT OF FLAGELLAR MOTOR COMPLEX"/>
    <property type="match status" value="1"/>
</dbReference>
<keyword evidence="6 7" id="KW-0472">Membrane</keyword>
<dbReference type="OrthoDB" id="9815217at2"/>
<dbReference type="AlphaFoldDB" id="A0A1I2QVK8"/>
<keyword evidence="3" id="KW-1003">Cell membrane</keyword>
<dbReference type="EMBL" id="FOPI01000010">
    <property type="protein sequence ID" value="SFG30307.1"/>
    <property type="molecule type" value="Genomic_DNA"/>
</dbReference>
<feature type="region of interest" description="Disordered" evidence="8">
    <location>
        <begin position="79"/>
        <end position="112"/>
    </location>
</feature>
<keyword evidence="4 9" id="KW-0812">Transmembrane</keyword>
<reference evidence="12" key="1">
    <citation type="submission" date="2016-10" db="EMBL/GenBank/DDBJ databases">
        <authorList>
            <person name="Varghese N."/>
            <person name="Submissions S."/>
        </authorList>
    </citation>
    <scope>NUCLEOTIDE SEQUENCE [LARGE SCALE GENOMIC DNA]</scope>
    <source>
        <strain evidence="12">DSM 20403</strain>
    </source>
</reference>
<organism evidence="11 12">
    <name type="scientific">Ligilactobacillus ruminis DSM 20403 = NBRC 102161</name>
    <dbReference type="NCBI Taxonomy" id="1423798"/>
    <lineage>
        <taxon>Bacteria</taxon>
        <taxon>Bacillati</taxon>
        <taxon>Bacillota</taxon>
        <taxon>Bacilli</taxon>
        <taxon>Lactobacillales</taxon>
        <taxon>Lactobacillaceae</taxon>
        <taxon>Ligilactobacillus</taxon>
    </lineage>
</organism>
<evidence type="ECO:0000256" key="9">
    <source>
        <dbReference type="SAM" id="Phobius"/>
    </source>
</evidence>
<proteinExistence type="inferred from homology"/>
<dbReference type="Pfam" id="PF00691">
    <property type="entry name" value="OmpA"/>
    <property type="match status" value="1"/>
</dbReference>
<evidence type="ECO:0000256" key="7">
    <source>
        <dbReference type="PROSITE-ProRule" id="PRU00473"/>
    </source>
</evidence>
<feature type="compositionally biased region" description="Low complexity" evidence="8">
    <location>
        <begin position="79"/>
        <end position="90"/>
    </location>
</feature>
<feature type="domain" description="OmpA-like" evidence="10">
    <location>
        <begin position="143"/>
        <end position="266"/>
    </location>
</feature>
<evidence type="ECO:0000256" key="2">
    <source>
        <dbReference type="ARBA" id="ARBA00008914"/>
    </source>
</evidence>
<dbReference type="GO" id="GO:0005886">
    <property type="term" value="C:plasma membrane"/>
    <property type="evidence" value="ECO:0007669"/>
    <property type="project" value="UniProtKB-SubCell"/>
</dbReference>
<evidence type="ECO:0000259" key="10">
    <source>
        <dbReference type="PROSITE" id="PS51123"/>
    </source>
</evidence>
<evidence type="ECO:0000256" key="8">
    <source>
        <dbReference type="SAM" id="MobiDB-lite"/>
    </source>
</evidence>
<dbReference type="CDD" id="cd07185">
    <property type="entry name" value="OmpA_C-like"/>
    <property type="match status" value="1"/>
</dbReference>
<protein>
    <submittedName>
        <fullName evidence="11">Chemotaxis protein MotB</fullName>
    </submittedName>
</protein>
<feature type="compositionally biased region" description="Polar residues" evidence="8">
    <location>
        <begin position="91"/>
        <end position="110"/>
    </location>
</feature>
<keyword evidence="5 9" id="KW-1133">Transmembrane helix</keyword>
<dbReference type="PANTHER" id="PTHR30329:SF21">
    <property type="entry name" value="LIPOPROTEIN YIAD-RELATED"/>
    <property type="match status" value="1"/>
</dbReference>
<evidence type="ECO:0000256" key="4">
    <source>
        <dbReference type="ARBA" id="ARBA00022692"/>
    </source>
</evidence>
<dbReference type="SUPFAM" id="SSF103088">
    <property type="entry name" value="OmpA-like"/>
    <property type="match status" value="1"/>
</dbReference>
<dbReference type="InterPro" id="IPR050330">
    <property type="entry name" value="Bact_OuterMem_StrucFunc"/>
</dbReference>
<evidence type="ECO:0000313" key="11">
    <source>
        <dbReference type="EMBL" id="SFG30307.1"/>
    </source>
</evidence>
<dbReference type="InterPro" id="IPR036737">
    <property type="entry name" value="OmpA-like_sf"/>
</dbReference>
<comment type="subcellular location">
    <subcellularLocation>
        <location evidence="1">Cell membrane</location>
        <topology evidence="1">Single-pass membrane protein</topology>
    </subcellularLocation>
</comment>
<dbReference type="Proteomes" id="UP000182635">
    <property type="component" value="Unassembled WGS sequence"/>
</dbReference>
<dbReference type="RefSeq" id="WP_046922506.1">
    <property type="nucleotide sequence ID" value="NZ_AYYL01000007.1"/>
</dbReference>
<dbReference type="Gene3D" id="3.30.1330.60">
    <property type="entry name" value="OmpA-like domain"/>
    <property type="match status" value="1"/>
</dbReference>
<evidence type="ECO:0000313" key="12">
    <source>
        <dbReference type="Proteomes" id="UP000182635"/>
    </source>
</evidence>
<evidence type="ECO:0000256" key="5">
    <source>
        <dbReference type="ARBA" id="ARBA00022989"/>
    </source>
</evidence>
<evidence type="ECO:0000256" key="1">
    <source>
        <dbReference type="ARBA" id="ARBA00004162"/>
    </source>
</evidence>
<name>A0A1I2QVK8_9LACO</name>